<reference evidence="3 4" key="1">
    <citation type="journal article" date="2018" name="Arch. Microbiol.">
        <title>Hymenobacter segetis sp. nov., isolated from soil.</title>
        <authorList>
            <person name="Ten L.N."/>
            <person name="Lim S.J."/>
            <person name="Kim B.O."/>
            <person name="Kang I.K."/>
            <person name="Jung H.Y."/>
        </authorList>
    </citation>
    <scope>NUCLEOTIDE SEQUENCE [LARGE SCALE GENOMIC DNA]</scope>
    <source>
        <strain evidence="3 4">S7-3-11</strain>
    </source>
</reference>
<dbReference type="RefSeq" id="WP_342295601.1">
    <property type="nucleotide sequence ID" value="NZ_JBCEVZ010000002.1"/>
</dbReference>
<feature type="chain" id="PRO_5045294554" evidence="2">
    <location>
        <begin position="22"/>
        <end position="89"/>
    </location>
</feature>
<keyword evidence="2" id="KW-0732">Signal</keyword>
<evidence type="ECO:0000313" key="3">
    <source>
        <dbReference type="EMBL" id="MEL5992959.1"/>
    </source>
</evidence>
<sequence>MLRTALLFFCMLGFLASESYAAPATAASSRPIHRRKPTAGNYVPVYRYYRGHSSQKTGFFGLFKHHSKAAKRHSSAPRVTRGGRPHRTM</sequence>
<evidence type="ECO:0000313" key="4">
    <source>
        <dbReference type="Proteomes" id="UP001479606"/>
    </source>
</evidence>
<protein>
    <submittedName>
        <fullName evidence="3">Uncharacterized protein</fullName>
    </submittedName>
</protein>
<dbReference type="Proteomes" id="UP001479606">
    <property type="component" value="Unassembled WGS sequence"/>
</dbReference>
<proteinExistence type="predicted"/>
<dbReference type="EMBL" id="JBCEVZ010000002">
    <property type="protein sequence ID" value="MEL5992959.1"/>
    <property type="molecule type" value="Genomic_DNA"/>
</dbReference>
<comment type="caution">
    <text evidence="3">The sequence shown here is derived from an EMBL/GenBank/DDBJ whole genome shotgun (WGS) entry which is preliminary data.</text>
</comment>
<keyword evidence="4" id="KW-1185">Reference proteome</keyword>
<evidence type="ECO:0000256" key="2">
    <source>
        <dbReference type="SAM" id="SignalP"/>
    </source>
</evidence>
<name>A0ABU9LSH2_9BACT</name>
<evidence type="ECO:0000256" key="1">
    <source>
        <dbReference type="SAM" id="MobiDB-lite"/>
    </source>
</evidence>
<accession>A0ABU9LSH2</accession>
<organism evidence="3 4">
    <name type="scientific">Hymenobacter segetis</name>
    <dbReference type="NCBI Taxonomy" id="2025509"/>
    <lineage>
        <taxon>Bacteria</taxon>
        <taxon>Pseudomonadati</taxon>
        <taxon>Bacteroidota</taxon>
        <taxon>Cytophagia</taxon>
        <taxon>Cytophagales</taxon>
        <taxon>Hymenobacteraceae</taxon>
        <taxon>Hymenobacter</taxon>
    </lineage>
</organism>
<gene>
    <name evidence="3" type="ORF">AAFH49_01995</name>
</gene>
<feature type="signal peptide" evidence="2">
    <location>
        <begin position="1"/>
        <end position="21"/>
    </location>
</feature>
<feature type="region of interest" description="Disordered" evidence="1">
    <location>
        <begin position="70"/>
        <end position="89"/>
    </location>
</feature>